<organism evidence="2 3">
    <name type="scientific">Kaistella carnis</name>
    <dbReference type="NCBI Taxonomy" id="1241979"/>
    <lineage>
        <taxon>Bacteria</taxon>
        <taxon>Pseudomonadati</taxon>
        <taxon>Bacteroidota</taxon>
        <taxon>Flavobacteriia</taxon>
        <taxon>Flavobacteriales</taxon>
        <taxon>Weeksellaceae</taxon>
        <taxon>Chryseobacterium group</taxon>
        <taxon>Kaistella</taxon>
    </lineage>
</organism>
<dbReference type="OrthoDB" id="6464887at2"/>
<name>A0A3G8XVV8_9FLAO</name>
<feature type="chain" id="PRO_5018091812" evidence="1">
    <location>
        <begin position="22"/>
        <end position="164"/>
    </location>
</feature>
<evidence type="ECO:0000313" key="2">
    <source>
        <dbReference type="EMBL" id="AZI32326.1"/>
    </source>
</evidence>
<keyword evidence="1" id="KW-0732">Signal</keyword>
<dbReference type="PANTHER" id="PTHR34309:SF1">
    <property type="entry name" value="PROTEIN GLCG"/>
    <property type="match status" value="1"/>
</dbReference>
<keyword evidence="3" id="KW-1185">Reference proteome</keyword>
<proteinExistence type="predicted"/>
<dbReference type="InterPro" id="IPR052517">
    <property type="entry name" value="GlcG_carb_metab_protein"/>
</dbReference>
<gene>
    <name evidence="2" type="ORF">EIB73_03620</name>
</gene>
<feature type="signal peptide" evidence="1">
    <location>
        <begin position="1"/>
        <end position="21"/>
    </location>
</feature>
<protein>
    <submittedName>
        <fullName evidence="2">Heme-binding protein</fullName>
    </submittedName>
</protein>
<evidence type="ECO:0000256" key="1">
    <source>
        <dbReference type="SAM" id="SignalP"/>
    </source>
</evidence>
<reference evidence="3" key="1">
    <citation type="submission" date="2018-11" db="EMBL/GenBank/DDBJ databases">
        <title>Proposal to divide the Flavobacteriaceae and reorganize its genera based on Amino Acid Identity values calculated from whole genome sequences.</title>
        <authorList>
            <person name="Nicholson A.C."/>
            <person name="Gulvik C.A."/>
            <person name="Whitney A.M."/>
            <person name="Humrighouse B.W."/>
            <person name="Bell M."/>
            <person name="Holmes B."/>
            <person name="Steigerwalt A.G."/>
            <person name="Villarma A."/>
            <person name="Sheth M."/>
            <person name="Batra D."/>
            <person name="Pryor J."/>
            <person name="Bernardet J.-F."/>
            <person name="Hugo C."/>
            <person name="Kampfer P."/>
            <person name="Newman J.D."/>
            <person name="McQuiston J.R."/>
        </authorList>
    </citation>
    <scope>NUCLEOTIDE SEQUENCE [LARGE SCALE GENOMIC DNA]</scope>
    <source>
        <strain evidence="3">G0081</strain>
    </source>
</reference>
<dbReference type="SUPFAM" id="SSF143744">
    <property type="entry name" value="GlcG-like"/>
    <property type="match status" value="1"/>
</dbReference>
<dbReference type="InterPro" id="IPR005624">
    <property type="entry name" value="PduO/GlcC-like"/>
</dbReference>
<dbReference type="AlphaFoldDB" id="A0A3G8XVV8"/>
<dbReference type="Gene3D" id="3.30.450.150">
    <property type="entry name" value="Haem-degrading domain"/>
    <property type="match status" value="1"/>
</dbReference>
<dbReference type="EMBL" id="CP034159">
    <property type="protein sequence ID" value="AZI32326.1"/>
    <property type="molecule type" value="Genomic_DNA"/>
</dbReference>
<dbReference type="Proteomes" id="UP000270185">
    <property type="component" value="Chromosome"/>
</dbReference>
<dbReference type="PANTHER" id="PTHR34309">
    <property type="entry name" value="SLR1406 PROTEIN"/>
    <property type="match status" value="1"/>
</dbReference>
<dbReference type="Pfam" id="PF03928">
    <property type="entry name" value="HbpS-like"/>
    <property type="match status" value="1"/>
</dbReference>
<evidence type="ECO:0000313" key="3">
    <source>
        <dbReference type="Proteomes" id="UP000270185"/>
    </source>
</evidence>
<sequence length="164" mass="17517">MNSKKSIFSAFLLMLSLMFSAQYVEKSSSLNQEGALRLAKEANAEAQKIDKKVSIAVLNNSGVVLLLLKGDNVGPHNTEASRRKAYTSFSTKNASWDLMNNAAKSTDARNLNTLPELLLLGGGMPIFKDGDLIGSIGISGGGSGENDHNIAKKTVENLGFKISK</sequence>
<accession>A0A3G8XVV8</accession>
<dbReference type="InterPro" id="IPR038084">
    <property type="entry name" value="PduO/GlcC-like_sf"/>
</dbReference>
<dbReference type="KEGG" id="ccas:EIB73_03620"/>